<keyword evidence="3" id="KW-1185">Reference proteome</keyword>
<keyword evidence="1" id="KW-1133">Transmembrane helix</keyword>
<gene>
    <name evidence="2" type="ORF">DAPPUDRAFT_302591</name>
</gene>
<keyword evidence="1" id="KW-0472">Membrane</keyword>
<evidence type="ECO:0000256" key="1">
    <source>
        <dbReference type="SAM" id="Phobius"/>
    </source>
</evidence>
<protein>
    <submittedName>
        <fullName evidence="2">Uncharacterized protein</fullName>
    </submittedName>
</protein>
<organism evidence="2 3">
    <name type="scientific">Daphnia pulex</name>
    <name type="common">Water flea</name>
    <dbReference type="NCBI Taxonomy" id="6669"/>
    <lineage>
        <taxon>Eukaryota</taxon>
        <taxon>Metazoa</taxon>
        <taxon>Ecdysozoa</taxon>
        <taxon>Arthropoda</taxon>
        <taxon>Crustacea</taxon>
        <taxon>Branchiopoda</taxon>
        <taxon>Diplostraca</taxon>
        <taxon>Cladocera</taxon>
        <taxon>Anomopoda</taxon>
        <taxon>Daphniidae</taxon>
        <taxon>Daphnia</taxon>
    </lineage>
</organism>
<accession>E9GDJ4</accession>
<dbReference type="EMBL" id="GL732540">
    <property type="protein sequence ID" value="EFX82466.1"/>
    <property type="molecule type" value="Genomic_DNA"/>
</dbReference>
<evidence type="ECO:0000313" key="3">
    <source>
        <dbReference type="Proteomes" id="UP000000305"/>
    </source>
</evidence>
<feature type="transmembrane region" description="Helical" evidence="1">
    <location>
        <begin position="6"/>
        <end position="26"/>
    </location>
</feature>
<reference evidence="2 3" key="1">
    <citation type="journal article" date="2011" name="Science">
        <title>The ecoresponsive genome of Daphnia pulex.</title>
        <authorList>
            <person name="Colbourne J.K."/>
            <person name="Pfrender M.E."/>
            <person name="Gilbert D."/>
            <person name="Thomas W.K."/>
            <person name="Tucker A."/>
            <person name="Oakley T.H."/>
            <person name="Tokishita S."/>
            <person name="Aerts A."/>
            <person name="Arnold G.J."/>
            <person name="Basu M.K."/>
            <person name="Bauer D.J."/>
            <person name="Caceres C.E."/>
            <person name="Carmel L."/>
            <person name="Casola C."/>
            <person name="Choi J.H."/>
            <person name="Detter J.C."/>
            <person name="Dong Q."/>
            <person name="Dusheyko S."/>
            <person name="Eads B.D."/>
            <person name="Frohlich T."/>
            <person name="Geiler-Samerotte K.A."/>
            <person name="Gerlach D."/>
            <person name="Hatcher P."/>
            <person name="Jogdeo S."/>
            <person name="Krijgsveld J."/>
            <person name="Kriventseva E.V."/>
            <person name="Kultz D."/>
            <person name="Laforsch C."/>
            <person name="Lindquist E."/>
            <person name="Lopez J."/>
            <person name="Manak J.R."/>
            <person name="Muller J."/>
            <person name="Pangilinan J."/>
            <person name="Patwardhan R.P."/>
            <person name="Pitluck S."/>
            <person name="Pritham E.J."/>
            <person name="Rechtsteiner A."/>
            <person name="Rho M."/>
            <person name="Rogozin I.B."/>
            <person name="Sakarya O."/>
            <person name="Salamov A."/>
            <person name="Schaack S."/>
            <person name="Shapiro H."/>
            <person name="Shiga Y."/>
            <person name="Skalitzky C."/>
            <person name="Smith Z."/>
            <person name="Souvorov A."/>
            <person name="Sung W."/>
            <person name="Tang Z."/>
            <person name="Tsuchiya D."/>
            <person name="Tu H."/>
            <person name="Vos H."/>
            <person name="Wang M."/>
            <person name="Wolf Y.I."/>
            <person name="Yamagata H."/>
            <person name="Yamada T."/>
            <person name="Ye Y."/>
            <person name="Shaw J.R."/>
            <person name="Andrews J."/>
            <person name="Crease T.J."/>
            <person name="Tang H."/>
            <person name="Lucas S.M."/>
            <person name="Robertson H.M."/>
            <person name="Bork P."/>
            <person name="Koonin E.V."/>
            <person name="Zdobnov E.M."/>
            <person name="Grigoriev I.V."/>
            <person name="Lynch M."/>
            <person name="Boore J.L."/>
        </authorList>
    </citation>
    <scope>NUCLEOTIDE SEQUENCE [LARGE SCALE GENOMIC DNA]</scope>
</reference>
<dbReference type="InParanoid" id="E9GDJ4"/>
<dbReference type="KEGG" id="dpx:DAPPUDRAFT_302591"/>
<sequence>MDYIVLGTMLVVLLVILTVTLNKYKLSSNHRRKYKKLKSNLYTLTKKVEEQHKVIGRLDSCLAQQNEKITRHDIEKMKDFGSDFAQGVKITSLKEAVQHIFGRSEKNVEDQHVIIECSKIRDVLRPSDGANNSDYVTGIQRDLLIWYLEGVRGYRLKSPSELEDKLRRFPWVGEDGKLSLVNVRKCIRFVHKDLKQTLAFLAQTIDWDDLNSFISPRPKKGKAKGHGLYFLMHHLYASHCRATSATAHKPQSLFSFPPPGEIEIDAQGRIETGPGTIKIKMGEIKISKEKIPEAKKQLKRSLVFFAGLHKLIAVNDDVSPCASPICYDLIGYIFISGGTNVTKTEVLPLPPLGKISYLIFNS</sequence>
<dbReference type="Proteomes" id="UP000000305">
    <property type="component" value="Unassembled WGS sequence"/>
</dbReference>
<dbReference type="AlphaFoldDB" id="E9GDJ4"/>
<dbReference type="OrthoDB" id="6356821at2759"/>
<name>E9GDJ4_DAPPU</name>
<dbReference type="HOGENOM" id="CLU_765628_0_0_1"/>
<proteinExistence type="predicted"/>
<keyword evidence="1" id="KW-0812">Transmembrane</keyword>
<evidence type="ECO:0000313" key="2">
    <source>
        <dbReference type="EMBL" id="EFX82466.1"/>
    </source>
</evidence>